<evidence type="ECO:0000313" key="11">
    <source>
        <dbReference type="EMBL" id="KOA89355.1"/>
    </source>
</evidence>
<dbReference type="RefSeq" id="WP_013724465.1">
    <property type="nucleotide sequence ID" value="NZ_LGVO01000068.1"/>
</dbReference>
<dbReference type="GO" id="GO:0006412">
    <property type="term" value="P:translation"/>
    <property type="evidence" value="ECO:0007669"/>
    <property type="project" value="UniProtKB-UniRule"/>
</dbReference>
<dbReference type="PROSITE" id="PS00585">
    <property type="entry name" value="RIBOSOMAL_S5"/>
    <property type="match status" value="1"/>
</dbReference>
<dbReference type="SUPFAM" id="SSF54768">
    <property type="entry name" value="dsRNA-binding domain-like"/>
    <property type="match status" value="1"/>
</dbReference>
<keyword evidence="4 8" id="KW-0689">Ribosomal protein</keyword>
<dbReference type="HAMAP" id="MF_01307_B">
    <property type="entry name" value="Ribosomal_uS5_B"/>
    <property type="match status" value="1"/>
</dbReference>
<dbReference type="PROSITE" id="PS50881">
    <property type="entry name" value="S5_DSRBD"/>
    <property type="match status" value="1"/>
</dbReference>
<name>A0A9Q1ZE68_CLOBO</name>
<dbReference type="FunFam" id="3.30.160.20:FF:000001">
    <property type="entry name" value="30S ribosomal protein S5"/>
    <property type="match status" value="1"/>
</dbReference>
<dbReference type="Gene3D" id="3.30.230.10">
    <property type="match status" value="1"/>
</dbReference>
<evidence type="ECO:0000256" key="3">
    <source>
        <dbReference type="ARBA" id="ARBA00022884"/>
    </source>
</evidence>
<accession>A0A9Q1ZE68</accession>
<comment type="caution">
    <text evidence="11">The sequence shown here is derived from an EMBL/GenBank/DDBJ whole genome shotgun (WGS) entry which is preliminary data.</text>
</comment>
<dbReference type="InterPro" id="IPR013810">
    <property type="entry name" value="Ribosomal_uS5_N"/>
</dbReference>
<dbReference type="InterPro" id="IPR014721">
    <property type="entry name" value="Ribsml_uS5_D2-typ_fold_subgr"/>
</dbReference>
<reference evidence="11 12" key="1">
    <citation type="submission" date="2015-07" db="EMBL/GenBank/DDBJ databases">
        <title>Draft genome sequences of 17 French Clostridium botulinum group III.</title>
        <authorList>
            <person name="Woudstra C."/>
            <person name="Le Marechal C."/>
            <person name="Souillard R."/>
            <person name="Bayon-Auboyer M.-H."/>
            <person name="Dessouter D."/>
            <person name="Fach P."/>
        </authorList>
    </citation>
    <scope>NUCLEOTIDE SEQUENCE [LARGE SCALE GENOMIC DNA]</scope>
    <source>
        <strain evidence="11 12">12LNRI-CD</strain>
    </source>
</reference>
<evidence type="ECO:0000256" key="2">
    <source>
        <dbReference type="ARBA" id="ARBA00022730"/>
    </source>
</evidence>
<comment type="domain">
    <text evidence="8">The N-terminal domain interacts with the head of the 30S subunit; the C-terminal domain interacts with the body and contacts protein S4. The interaction surface between S4 and S5 is involved in control of translational fidelity.</text>
</comment>
<comment type="subunit">
    <text evidence="7 8">Part of the 30S ribosomal subunit. Contacts proteins S4 and S8.</text>
</comment>
<evidence type="ECO:0000256" key="5">
    <source>
        <dbReference type="ARBA" id="ARBA00023274"/>
    </source>
</evidence>
<dbReference type="InterPro" id="IPR000851">
    <property type="entry name" value="Ribosomal_uS5"/>
</dbReference>
<dbReference type="InterPro" id="IPR018192">
    <property type="entry name" value="Ribosomal_uS5_N_CS"/>
</dbReference>
<evidence type="ECO:0000313" key="12">
    <source>
        <dbReference type="Proteomes" id="UP000037540"/>
    </source>
</evidence>
<dbReference type="GO" id="GO:0015935">
    <property type="term" value="C:small ribosomal subunit"/>
    <property type="evidence" value="ECO:0007669"/>
    <property type="project" value="InterPro"/>
</dbReference>
<dbReference type="PANTHER" id="PTHR48277">
    <property type="entry name" value="MITOCHONDRIAL RIBOSOMAL PROTEIN S5"/>
    <property type="match status" value="1"/>
</dbReference>
<dbReference type="FunFam" id="3.30.230.10:FF:000002">
    <property type="entry name" value="30S ribosomal protein S5"/>
    <property type="match status" value="1"/>
</dbReference>
<dbReference type="InterPro" id="IPR005324">
    <property type="entry name" value="Ribosomal_uS5_C"/>
</dbReference>
<proteinExistence type="inferred from homology"/>
<dbReference type="OrthoDB" id="9809045at2"/>
<dbReference type="GO" id="GO:0042254">
    <property type="term" value="P:ribosome biogenesis"/>
    <property type="evidence" value="ECO:0007669"/>
    <property type="project" value="UniProtKB-ARBA"/>
</dbReference>
<dbReference type="Pfam" id="PF03719">
    <property type="entry name" value="Ribosomal_S5_C"/>
    <property type="match status" value="1"/>
</dbReference>
<gene>
    <name evidence="8" type="primary">rpsE</name>
    <name evidence="11" type="ORF">ADU74_04585</name>
</gene>
<keyword evidence="2 8" id="KW-0699">rRNA-binding</keyword>
<comment type="function">
    <text evidence="8">Located at the back of the 30S subunit body where it stabilizes the conformation of the head with respect to the body.</text>
</comment>
<evidence type="ECO:0000256" key="9">
    <source>
        <dbReference type="RuleBase" id="RU003823"/>
    </source>
</evidence>
<keyword evidence="3 8" id="KW-0694">RNA-binding</keyword>
<dbReference type="PANTHER" id="PTHR48277:SF1">
    <property type="entry name" value="MITOCHONDRIAL RIBOSOMAL PROTEIN S5"/>
    <property type="match status" value="1"/>
</dbReference>
<evidence type="ECO:0000256" key="7">
    <source>
        <dbReference type="ARBA" id="ARBA00062000"/>
    </source>
</evidence>
<dbReference type="InterPro" id="IPR020568">
    <property type="entry name" value="Ribosomal_Su5_D2-typ_SF"/>
</dbReference>
<dbReference type="GO" id="GO:0005737">
    <property type="term" value="C:cytoplasm"/>
    <property type="evidence" value="ECO:0007669"/>
    <property type="project" value="UniProtKB-ARBA"/>
</dbReference>
<evidence type="ECO:0000256" key="4">
    <source>
        <dbReference type="ARBA" id="ARBA00022980"/>
    </source>
</evidence>
<evidence type="ECO:0000256" key="8">
    <source>
        <dbReference type="HAMAP-Rule" id="MF_01307"/>
    </source>
</evidence>
<evidence type="ECO:0000256" key="1">
    <source>
        <dbReference type="ARBA" id="ARBA00008945"/>
    </source>
</evidence>
<organism evidence="11 12">
    <name type="scientific">Clostridium botulinum</name>
    <dbReference type="NCBI Taxonomy" id="1491"/>
    <lineage>
        <taxon>Bacteria</taxon>
        <taxon>Bacillati</taxon>
        <taxon>Bacillota</taxon>
        <taxon>Clostridia</taxon>
        <taxon>Eubacteriales</taxon>
        <taxon>Clostridiaceae</taxon>
        <taxon>Clostridium</taxon>
    </lineage>
</organism>
<dbReference type="Proteomes" id="UP000037540">
    <property type="component" value="Unassembled WGS sequence"/>
</dbReference>
<dbReference type="AlphaFoldDB" id="A0A9Q1ZE68"/>
<dbReference type="SUPFAM" id="SSF54211">
    <property type="entry name" value="Ribosomal protein S5 domain 2-like"/>
    <property type="match status" value="1"/>
</dbReference>
<dbReference type="NCBIfam" id="TIGR01021">
    <property type="entry name" value="rpsE_bact"/>
    <property type="match status" value="1"/>
</dbReference>
<dbReference type="GO" id="GO:0003735">
    <property type="term" value="F:structural constituent of ribosome"/>
    <property type="evidence" value="ECO:0007669"/>
    <property type="project" value="UniProtKB-UniRule"/>
</dbReference>
<comment type="similarity">
    <text evidence="1 8 9">Belongs to the universal ribosomal protein uS5 family.</text>
</comment>
<dbReference type="EMBL" id="LGVR01000018">
    <property type="protein sequence ID" value="KOA89355.1"/>
    <property type="molecule type" value="Genomic_DNA"/>
</dbReference>
<keyword evidence="5 8" id="KW-0687">Ribonucleoprotein</keyword>
<evidence type="ECO:0000256" key="6">
    <source>
        <dbReference type="ARBA" id="ARBA00035255"/>
    </source>
</evidence>
<evidence type="ECO:0000259" key="10">
    <source>
        <dbReference type="PROSITE" id="PS50881"/>
    </source>
</evidence>
<sequence length="165" mass="17555">MRIDPSTLNLKEKVVFINRVAKVVKGGRNFRFSALVVVGDENGHVGVGMGKAVEIPEAIRKGIEDAKKHLVEVAMVDTTVPHIIQGEYGRGRVLIMPATEGTGVIAGGPVRAVLELAGLKDVRAKSLGSNNPKNMVGATINGLSRLRTAEQIAKLRGKTVEEILG</sequence>
<comment type="function">
    <text evidence="8">With S4 and S12 plays an important role in translational accuracy.</text>
</comment>
<protein>
    <recommendedName>
        <fullName evidence="6 8">Small ribosomal subunit protein uS5</fullName>
    </recommendedName>
</protein>
<dbReference type="GO" id="GO:0019843">
    <property type="term" value="F:rRNA binding"/>
    <property type="evidence" value="ECO:0007669"/>
    <property type="project" value="UniProtKB-UniRule"/>
</dbReference>
<dbReference type="InterPro" id="IPR005712">
    <property type="entry name" value="Ribosomal_uS5_bac-type"/>
</dbReference>
<dbReference type="Pfam" id="PF00333">
    <property type="entry name" value="Ribosomal_S5"/>
    <property type="match status" value="1"/>
</dbReference>
<feature type="domain" description="S5 DRBM" evidence="10">
    <location>
        <begin position="10"/>
        <end position="73"/>
    </location>
</feature>
<dbReference type="Gene3D" id="3.30.160.20">
    <property type="match status" value="1"/>
</dbReference>